<comment type="caution">
    <text evidence="1">The sequence shown here is derived from an EMBL/GenBank/DDBJ whole genome shotgun (WGS) entry which is preliminary data.</text>
</comment>
<sequence length="198" mass="21329">MTKFSLADAWASLPIPCLFIEQHFAVTRKLHRPWGRNPWIRMSASPWATVLVISISIQAERHVVHFDNRCGFGTPILIKGGQVLSTGGDYVSNGPLEAAIAYLQAGACGFNGENCSTIETTLKNPTRPGCGSSTDVTLIPPHKFSVTTGFGYCNGCDGVGNNCASAGYFPNDAFCTPTDYQSQRQCQANDVNLAITFC</sequence>
<proteinExistence type="predicted"/>
<dbReference type="Proteomes" id="UP000663853">
    <property type="component" value="Unassembled WGS sequence"/>
</dbReference>
<protein>
    <submittedName>
        <fullName evidence="1">Uncharacterized protein</fullName>
    </submittedName>
</protein>
<dbReference type="EMBL" id="CAJMXA010000780">
    <property type="protein sequence ID" value="CAE6442828.1"/>
    <property type="molecule type" value="Genomic_DNA"/>
</dbReference>
<gene>
    <name evidence="1" type="ORF">RDB_LOCUS38589</name>
</gene>
<dbReference type="AlphaFoldDB" id="A0A8H3AXF1"/>
<evidence type="ECO:0000313" key="2">
    <source>
        <dbReference type="Proteomes" id="UP000663853"/>
    </source>
</evidence>
<organism evidence="1 2">
    <name type="scientific">Rhizoctonia solani</name>
    <dbReference type="NCBI Taxonomy" id="456999"/>
    <lineage>
        <taxon>Eukaryota</taxon>
        <taxon>Fungi</taxon>
        <taxon>Dikarya</taxon>
        <taxon>Basidiomycota</taxon>
        <taxon>Agaricomycotina</taxon>
        <taxon>Agaricomycetes</taxon>
        <taxon>Cantharellales</taxon>
        <taxon>Ceratobasidiaceae</taxon>
        <taxon>Rhizoctonia</taxon>
    </lineage>
</organism>
<evidence type="ECO:0000313" key="1">
    <source>
        <dbReference type="EMBL" id="CAE6442828.1"/>
    </source>
</evidence>
<name>A0A8H3AXF1_9AGAM</name>
<accession>A0A8H3AXF1</accession>
<reference evidence="1" key="1">
    <citation type="submission" date="2021-01" db="EMBL/GenBank/DDBJ databases">
        <authorList>
            <person name="Kaushik A."/>
        </authorList>
    </citation>
    <scope>NUCLEOTIDE SEQUENCE</scope>
    <source>
        <strain evidence="1">AG6-10EEA</strain>
    </source>
</reference>